<reference evidence="6 7" key="2">
    <citation type="journal article" date="2012" name="Stand. Genomic Sci.">
        <title>Complete genome sequence of the moderately thermophilic mineral-sulfide-oxidizing firmicute Sulfobacillus acidophilus type strain (NAL(T)).</title>
        <authorList>
            <person name="Anderson I."/>
            <person name="Chertkov O."/>
            <person name="Chen A."/>
            <person name="Saunders E."/>
            <person name="Lapidus A."/>
            <person name="Nolan M."/>
            <person name="Lucas S."/>
            <person name="Hammon N."/>
            <person name="Deshpande S."/>
            <person name="Cheng J.F."/>
            <person name="Han C."/>
            <person name="Tapia R."/>
            <person name="Goodwin L.A."/>
            <person name="Pitluck S."/>
            <person name="Liolios K."/>
            <person name="Pagani I."/>
            <person name="Ivanova N."/>
            <person name="Mikhailova N."/>
            <person name="Pati A."/>
            <person name="Palaniappan K."/>
            <person name="Land M."/>
            <person name="Pan C."/>
            <person name="Rohde M."/>
            <person name="Pukall R."/>
            <person name="Goker M."/>
            <person name="Detter J.C."/>
            <person name="Woyke T."/>
            <person name="Bristow J."/>
            <person name="Eisen J.A."/>
            <person name="Markowitz V."/>
            <person name="Hugenholtz P."/>
            <person name="Kyrpides N.C."/>
            <person name="Klenk H.P."/>
            <person name="Mavromatis K."/>
        </authorList>
    </citation>
    <scope>NUCLEOTIDE SEQUENCE [LARGE SCALE GENOMIC DNA]</scope>
    <source>
        <strain evidence="7">ATCC 700253 / DSM 10332 / NAL</strain>
    </source>
</reference>
<accession>G8U1G6</accession>
<dbReference type="AlphaFoldDB" id="G8U1G6"/>
<dbReference type="GO" id="GO:0006417">
    <property type="term" value="P:regulation of translation"/>
    <property type="evidence" value="ECO:0007669"/>
    <property type="project" value="UniProtKB-KW"/>
</dbReference>
<dbReference type="GO" id="GO:0005737">
    <property type="term" value="C:cytoplasm"/>
    <property type="evidence" value="ECO:0007669"/>
    <property type="project" value="UniProtKB-SubCell"/>
</dbReference>
<dbReference type="STRING" id="679936.Sulac_3125"/>
<comment type="function">
    <text evidence="5">Acts as an anti-CsrA protein, binds CsrA and prevents it from repressing translation of its target genes, one of which is flagellin. Binds to flagellin and participates in the assembly of the flagellum.</text>
</comment>
<dbReference type="PANTHER" id="PTHR39190:SF1">
    <property type="entry name" value="FLAGELLAR ASSEMBLY FACTOR FLIW"/>
    <property type="match status" value="1"/>
</dbReference>
<keyword evidence="3 5" id="KW-0810">Translation regulation</keyword>
<protein>
    <recommendedName>
        <fullName evidence="5">Flagellar assembly factor FliW</fullName>
    </recommendedName>
</protein>
<evidence type="ECO:0000256" key="4">
    <source>
        <dbReference type="ARBA" id="ARBA00023186"/>
    </source>
</evidence>
<reference evidence="7" key="1">
    <citation type="submission" date="2011-12" db="EMBL/GenBank/DDBJ databases">
        <title>The complete genome of chromosome of Sulfobacillus acidophilus DSM 10332.</title>
        <authorList>
            <person name="Lucas S."/>
            <person name="Han J."/>
            <person name="Lapidus A."/>
            <person name="Bruce D."/>
            <person name="Goodwin L."/>
            <person name="Pitluck S."/>
            <person name="Peters L."/>
            <person name="Kyrpides N."/>
            <person name="Mavromatis K."/>
            <person name="Ivanova N."/>
            <person name="Mikhailova N."/>
            <person name="Chertkov O."/>
            <person name="Saunders E."/>
            <person name="Detter J.C."/>
            <person name="Tapia R."/>
            <person name="Han C."/>
            <person name="Land M."/>
            <person name="Hauser L."/>
            <person name="Markowitz V."/>
            <person name="Cheng J.-F."/>
            <person name="Hugenholtz P."/>
            <person name="Woyke T."/>
            <person name="Wu D."/>
            <person name="Pukall R."/>
            <person name="Gehrich-Schroeter G."/>
            <person name="Schneider S."/>
            <person name="Klenk H.-P."/>
            <person name="Eisen J.A."/>
        </authorList>
    </citation>
    <scope>NUCLEOTIDE SEQUENCE [LARGE SCALE GENOMIC DNA]</scope>
    <source>
        <strain evidence="7">ATCC 700253 / DSM 10332 / NAL</strain>
    </source>
</reference>
<dbReference type="HAMAP" id="MF_01185">
    <property type="entry name" value="FliW"/>
    <property type="match status" value="1"/>
</dbReference>
<dbReference type="InterPro" id="IPR024046">
    <property type="entry name" value="Flagellar_assmbl_FliW_dom_sf"/>
</dbReference>
<dbReference type="Proteomes" id="UP000005439">
    <property type="component" value="Chromosome"/>
</dbReference>
<comment type="subcellular location">
    <subcellularLocation>
        <location evidence="5">Cytoplasm</location>
    </subcellularLocation>
</comment>
<gene>
    <name evidence="5" type="primary">fliW</name>
    <name evidence="6" type="ordered locus">Sulac_3125</name>
</gene>
<evidence type="ECO:0000256" key="5">
    <source>
        <dbReference type="HAMAP-Rule" id="MF_01185"/>
    </source>
</evidence>
<organism evidence="6 7">
    <name type="scientific">Sulfobacillus acidophilus (strain ATCC 700253 / DSM 10332 / NAL)</name>
    <dbReference type="NCBI Taxonomy" id="679936"/>
    <lineage>
        <taxon>Bacteria</taxon>
        <taxon>Bacillati</taxon>
        <taxon>Bacillota</taxon>
        <taxon>Clostridia</taxon>
        <taxon>Eubacteriales</taxon>
        <taxon>Clostridiales Family XVII. Incertae Sedis</taxon>
        <taxon>Sulfobacillus</taxon>
    </lineage>
</organism>
<dbReference type="SUPFAM" id="SSF141457">
    <property type="entry name" value="BH3618-like"/>
    <property type="match status" value="1"/>
</dbReference>
<keyword evidence="4 5" id="KW-0143">Chaperone</keyword>
<dbReference type="EMBL" id="CP003179">
    <property type="protein sequence ID" value="AEW06571.1"/>
    <property type="molecule type" value="Genomic_DNA"/>
</dbReference>
<dbReference type="Pfam" id="PF02623">
    <property type="entry name" value="FliW"/>
    <property type="match status" value="1"/>
</dbReference>
<proteinExistence type="inferred from homology"/>
<evidence type="ECO:0000313" key="7">
    <source>
        <dbReference type="Proteomes" id="UP000005439"/>
    </source>
</evidence>
<dbReference type="GO" id="GO:0044780">
    <property type="term" value="P:bacterial-type flagellum assembly"/>
    <property type="evidence" value="ECO:0007669"/>
    <property type="project" value="UniProtKB-UniRule"/>
</dbReference>
<keyword evidence="6" id="KW-0282">Flagellum</keyword>
<comment type="subunit">
    <text evidence="5">Interacts with translational regulator CsrA and flagellin(s).</text>
</comment>
<keyword evidence="7" id="KW-1185">Reference proteome</keyword>
<dbReference type="KEGG" id="sap:Sulac_3125"/>
<dbReference type="InterPro" id="IPR003775">
    <property type="entry name" value="Flagellar_assembly_factor_FliW"/>
</dbReference>
<sequence length="146" mass="16772">MTTIDTRFHGPITISDQDIITLDWEILGFPRERRYILLPHRADSPFLYLQSVDRPDLAFICIDPLVRVRDYHIPSEDIPRDLGPTEEWAVLCLCTIQDAQHGTINLRSPLVINRVSRRGGQFVLSVPYPIHYPLFSEEPSHAGSRP</sequence>
<dbReference type="HOGENOM" id="CLU_112356_0_2_9"/>
<dbReference type="PANTHER" id="PTHR39190">
    <property type="entry name" value="FLAGELLAR ASSEMBLY FACTOR FLIW"/>
    <property type="match status" value="1"/>
</dbReference>
<keyword evidence="6" id="KW-0969">Cilium</keyword>
<dbReference type="PATRIC" id="fig|679936.5.peg.3235"/>
<keyword evidence="2 5" id="KW-1005">Bacterial flagellum biogenesis</keyword>
<dbReference type="Gene3D" id="2.30.290.10">
    <property type="entry name" value="BH3618-like"/>
    <property type="match status" value="1"/>
</dbReference>
<evidence type="ECO:0000256" key="2">
    <source>
        <dbReference type="ARBA" id="ARBA00022795"/>
    </source>
</evidence>
<evidence type="ECO:0000313" key="6">
    <source>
        <dbReference type="EMBL" id="AEW06571.1"/>
    </source>
</evidence>
<evidence type="ECO:0000256" key="1">
    <source>
        <dbReference type="ARBA" id="ARBA00022490"/>
    </source>
</evidence>
<keyword evidence="6" id="KW-0966">Cell projection</keyword>
<keyword evidence="1 5" id="KW-0963">Cytoplasm</keyword>
<evidence type="ECO:0000256" key="3">
    <source>
        <dbReference type="ARBA" id="ARBA00022845"/>
    </source>
</evidence>
<name>G8U1G6_SULAD</name>
<comment type="similarity">
    <text evidence="5">Belongs to the FliW family.</text>
</comment>